<comment type="similarity">
    <text evidence="2">Belongs to the bacterial sugar transferase family.</text>
</comment>
<keyword evidence="3" id="KW-1003">Cell membrane</keyword>
<dbReference type="PANTHER" id="PTHR30576">
    <property type="entry name" value="COLANIC BIOSYNTHESIS UDP-GLUCOSE LIPID CARRIER TRANSFERASE"/>
    <property type="match status" value="1"/>
</dbReference>
<evidence type="ECO:0000259" key="10">
    <source>
        <dbReference type="Pfam" id="PF02397"/>
    </source>
</evidence>
<evidence type="ECO:0000256" key="3">
    <source>
        <dbReference type="ARBA" id="ARBA00022475"/>
    </source>
</evidence>
<keyword evidence="12" id="KW-1185">Reference proteome</keyword>
<feature type="domain" description="Bacterial sugar transferase" evidence="10">
    <location>
        <begin position="369"/>
        <end position="566"/>
    </location>
</feature>
<evidence type="ECO:0000256" key="4">
    <source>
        <dbReference type="ARBA" id="ARBA00022679"/>
    </source>
</evidence>
<name>A0A5C5XSE0_9PLAN</name>
<dbReference type="PANTHER" id="PTHR30576:SF4">
    <property type="entry name" value="UNDECAPRENYL-PHOSPHATE GALACTOSE PHOSPHOTRANSFERASE"/>
    <property type="match status" value="1"/>
</dbReference>
<proteinExistence type="inferred from homology"/>
<evidence type="ECO:0000256" key="2">
    <source>
        <dbReference type="ARBA" id="ARBA00006464"/>
    </source>
</evidence>
<dbReference type="EMBL" id="SJPL01000002">
    <property type="protein sequence ID" value="TWT65568.1"/>
    <property type="molecule type" value="Genomic_DNA"/>
</dbReference>
<organism evidence="11 12">
    <name type="scientific">Crateriforma conspicua</name>
    <dbReference type="NCBI Taxonomy" id="2527996"/>
    <lineage>
        <taxon>Bacteria</taxon>
        <taxon>Pseudomonadati</taxon>
        <taxon>Planctomycetota</taxon>
        <taxon>Planctomycetia</taxon>
        <taxon>Planctomycetales</taxon>
        <taxon>Planctomycetaceae</taxon>
        <taxon>Crateriforma</taxon>
    </lineage>
</organism>
<evidence type="ECO:0000256" key="5">
    <source>
        <dbReference type="ARBA" id="ARBA00022692"/>
    </source>
</evidence>
<protein>
    <submittedName>
        <fullName evidence="11">UDP-N-acetylgalactosamine-undecaprenyl-phosphate N-acetylgalactosaminephosphotransferase</fullName>
        <ecNumber evidence="11">2.7.8.40</ecNumber>
    </submittedName>
</protein>
<comment type="subcellular location">
    <subcellularLocation>
        <location evidence="1">Cell membrane</location>
    </subcellularLocation>
</comment>
<dbReference type="RefSeq" id="WP_197204081.1">
    <property type="nucleotide sequence ID" value="NZ_SJPL01000002.1"/>
</dbReference>
<dbReference type="Proteomes" id="UP000317238">
    <property type="component" value="Unassembled WGS sequence"/>
</dbReference>
<comment type="caution">
    <text evidence="11">The sequence shown here is derived from an EMBL/GenBank/DDBJ whole genome shotgun (WGS) entry which is preliminary data.</text>
</comment>
<sequence>MSTSSLESTAYAPIARTSVAPYVPADAASMPPRLSHAMALRLGRWQAGRDLVSSLPLMAVDAAMACLAAEAAETIHIASGGGAHPLFIVGVVIMTLFFQQLHGLYPACGMTYNVEFRRILRTTVCVLSAVAFAMWTGRNVPEFPWLCFLTLAVTLPYFLAAARPVIRHWLKRYDWWTQPVVIVGNGGQGERLYRRLDGCRHEGIRPAGIVYDPARHWSGENDVRVDPPAGTTDVDRDHPQVWSMRARIGDDGHVDWDHAAGESESPPVTETPCSPAPTDGRPLPASAYLAPVSQLDRVLTVQRACRIAVASPDVAAWQNVDAFRGVPHVMLPTSLLFDCTERGRLFRREDSIELHCDSALTKPHVLAAKRAMDLVIVIAAMPFWLPVMAGIALAIKIWDPGPVFYTQVRVGRQRRPFRAMKFRSMVVNADRKLKEYLHDHPELKAEWEATHKLKKDPRITKIGCFLRKTSLDELPQLFNVLKGDMSLVGPRPIIDCGDYDLEYIREHADVFELYQMVRPGITGLWQVSGRNSTTYKHRVYCDRYYLHNWSLSLDLFILWRTIKTALLREGAC</sequence>
<keyword evidence="5 9" id="KW-0812">Transmembrane</keyword>
<feature type="region of interest" description="Disordered" evidence="8">
    <location>
        <begin position="255"/>
        <end position="277"/>
    </location>
</feature>
<dbReference type="InterPro" id="IPR003362">
    <property type="entry name" value="Bact_transf"/>
</dbReference>
<feature type="transmembrane region" description="Helical" evidence="9">
    <location>
        <begin position="143"/>
        <end position="162"/>
    </location>
</feature>
<evidence type="ECO:0000313" key="11">
    <source>
        <dbReference type="EMBL" id="TWT65568.1"/>
    </source>
</evidence>
<gene>
    <name evidence="11" type="primary">wecA</name>
    <name evidence="11" type="ORF">Pan14r_51150</name>
</gene>
<dbReference type="Pfam" id="PF02397">
    <property type="entry name" value="Bac_transf"/>
    <property type="match status" value="1"/>
</dbReference>
<evidence type="ECO:0000256" key="1">
    <source>
        <dbReference type="ARBA" id="ARBA00004236"/>
    </source>
</evidence>
<accession>A0A5C5XSE0</accession>
<evidence type="ECO:0000256" key="7">
    <source>
        <dbReference type="ARBA" id="ARBA00023136"/>
    </source>
</evidence>
<dbReference type="GO" id="GO:0005886">
    <property type="term" value="C:plasma membrane"/>
    <property type="evidence" value="ECO:0007669"/>
    <property type="project" value="UniProtKB-SubCell"/>
</dbReference>
<evidence type="ECO:0000313" key="12">
    <source>
        <dbReference type="Proteomes" id="UP000317238"/>
    </source>
</evidence>
<evidence type="ECO:0000256" key="6">
    <source>
        <dbReference type="ARBA" id="ARBA00022989"/>
    </source>
</evidence>
<dbReference type="EC" id="2.7.8.40" evidence="11"/>
<feature type="transmembrane region" description="Helical" evidence="9">
    <location>
        <begin position="374"/>
        <end position="398"/>
    </location>
</feature>
<dbReference type="GO" id="GO:0016780">
    <property type="term" value="F:phosphotransferase activity, for other substituted phosphate groups"/>
    <property type="evidence" value="ECO:0007669"/>
    <property type="project" value="TreeGrafter"/>
</dbReference>
<keyword evidence="4 11" id="KW-0808">Transferase</keyword>
<dbReference type="AlphaFoldDB" id="A0A5C5XSE0"/>
<feature type="transmembrane region" description="Helical" evidence="9">
    <location>
        <begin position="77"/>
        <end position="98"/>
    </location>
</feature>
<keyword evidence="6 9" id="KW-1133">Transmembrane helix</keyword>
<evidence type="ECO:0000256" key="9">
    <source>
        <dbReference type="SAM" id="Phobius"/>
    </source>
</evidence>
<keyword evidence="7 9" id="KW-0472">Membrane</keyword>
<feature type="transmembrane region" description="Helical" evidence="9">
    <location>
        <begin position="119"/>
        <end position="137"/>
    </location>
</feature>
<evidence type="ECO:0000256" key="8">
    <source>
        <dbReference type="SAM" id="MobiDB-lite"/>
    </source>
</evidence>
<reference evidence="11 12" key="1">
    <citation type="submission" date="2019-02" db="EMBL/GenBank/DDBJ databases">
        <title>Deep-cultivation of Planctomycetes and their phenomic and genomic characterization uncovers novel biology.</title>
        <authorList>
            <person name="Wiegand S."/>
            <person name="Jogler M."/>
            <person name="Boedeker C."/>
            <person name="Pinto D."/>
            <person name="Vollmers J."/>
            <person name="Rivas-Marin E."/>
            <person name="Kohn T."/>
            <person name="Peeters S.H."/>
            <person name="Heuer A."/>
            <person name="Rast P."/>
            <person name="Oberbeckmann S."/>
            <person name="Bunk B."/>
            <person name="Jeske O."/>
            <person name="Meyerdierks A."/>
            <person name="Storesund J.E."/>
            <person name="Kallscheuer N."/>
            <person name="Luecker S."/>
            <person name="Lage O.M."/>
            <person name="Pohl T."/>
            <person name="Merkel B.J."/>
            <person name="Hornburger P."/>
            <person name="Mueller R.-W."/>
            <person name="Bruemmer F."/>
            <person name="Labrenz M."/>
            <person name="Spormann A.M."/>
            <person name="Op Den Camp H."/>
            <person name="Overmann J."/>
            <person name="Amann R."/>
            <person name="Jetten M.S.M."/>
            <person name="Mascher T."/>
            <person name="Medema M.H."/>
            <person name="Devos D.P."/>
            <person name="Kaster A.-K."/>
            <person name="Ovreas L."/>
            <person name="Rohde M."/>
            <person name="Galperin M.Y."/>
            <person name="Jogler C."/>
        </authorList>
    </citation>
    <scope>NUCLEOTIDE SEQUENCE [LARGE SCALE GENOMIC DNA]</scope>
    <source>
        <strain evidence="11 12">Pan14r</strain>
    </source>
</reference>